<comment type="caution">
    <text evidence="7">The sequence shown here is derived from an EMBL/GenBank/DDBJ whole genome shotgun (WGS) entry which is preliminary data.</text>
</comment>
<dbReference type="GO" id="GO:0020037">
    <property type="term" value="F:heme binding"/>
    <property type="evidence" value="ECO:0007669"/>
    <property type="project" value="InterPro"/>
</dbReference>
<evidence type="ECO:0000259" key="6">
    <source>
        <dbReference type="PROSITE" id="PS51007"/>
    </source>
</evidence>
<keyword evidence="1 4" id="KW-0349">Heme</keyword>
<dbReference type="RefSeq" id="WP_066919223.1">
    <property type="nucleotide sequence ID" value="NZ_BPQO01000027.1"/>
</dbReference>
<feature type="domain" description="Cytochrome c" evidence="6">
    <location>
        <begin position="59"/>
        <end position="141"/>
    </location>
</feature>
<evidence type="ECO:0000256" key="5">
    <source>
        <dbReference type="SAM" id="SignalP"/>
    </source>
</evidence>
<dbReference type="Gene3D" id="1.10.760.10">
    <property type="entry name" value="Cytochrome c-like domain"/>
    <property type="match status" value="1"/>
</dbReference>
<feature type="signal peptide" evidence="5">
    <location>
        <begin position="1"/>
        <end position="27"/>
    </location>
</feature>
<evidence type="ECO:0000256" key="4">
    <source>
        <dbReference type="PROSITE-ProRule" id="PRU00433"/>
    </source>
</evidence>
<keyword evidence="8" id="KW-1185">Reference proteome</keyword>
<dbReference type="InterPro" id="IPR009056">
    <property type="entry name" value="Cyt_c-like_dom"/>
</dbReference>
<dbReference type="InterPro" id="IPR030991">
    <property type="entry name" value="c550_proteobact"/>
</dbReference>
<protein>
    <recommendedName>
        <fullName evidence="6">Cytochrome c domain-containing protein</fullName>
    </recommendedName>
</protein>
<evidence type="ECO:0000256" key="1">
    <source>
        <dbReference type="ARBA" id="ARBA00022617"/>
    </source>
</evidence>
<dbReference type="Pfam" id="PF13442">
    <property type="entry name" value="Cytochrome_CBB3"/>
    <property type="match status" value="1"/>
</dbReference>
<dbReference type="GO" id="GO:0009055">
    <property type="term" value="F:electron transfer activity"/>
    <property type="evidence" value="ECO:0007669"/>
    <property type="project" value="InterPro"/>
</dbReference>
<dbReference type="InterPro" id="IPR051459">
    <property type="entry name" value="Cytochrome_c-type_DH"/>
</dbReference>
<sequence length="143" mass="15154">MTKAPTQAMRGMALALALALLPAPAVAHGDAAPQPIDTKGLPELGDDIRTANPYAGNALAIEIGANGYNQNCARCHGLDAKSGGMAPDLREVEAGEAGDGWFITRVLHGAKKDDRYRMPPFEGILSQEAIWAIRTYVESQPKS</sequence>
<dbReference type="PANTHER" id="PTHR35008:SF4">
    <property type="entry name" value="BLL4482 PROTEIN"/>
    <property type="match status" value="1"/>
</dbReference>
<dbReference type="GO" id="GO:0046872">
    <property type="term" value="F:metal ion binding"/>
    <property type="evidence" value="ECO:0007669"/>
    <property type="project" value="UniProtKB-KW"/>
</dbReference>
<evidence type="ECO:0000313" key="8">
    <source>
        <dbReference type="Proteomes" id="UP001055247"/>
    </source>
</evidence>
<dbReference type="InterPro" id="IPR036909">
    <property type="entry name" value="Cyt_c-like_dom_sf"/>
</dbReference>
<dbReference type="Proteomes" id="UP001055247">
    <property type="component" value="Unassembled WGS sequence"/>
</dbReference>
<keyword evidence="5" id="KW-0732">Signal</keyword>
<dbReference type="SUPFAM" id="SSF46626">
    <property type="entry name" value="Cytochrome c"/>
    <property type="match status" value="1"/>
</dbReference>
<name>A0AAV4ZS60_9HYPH</name>
<keyword evidence="3 4" id="KW-0408">Iron</keyword>
<proteinExistence type="predicted"/>
<organism evidence="7 8">
    <name type="scientific">Methylobacterium hispanicum</name>
    <dbReference type="NCBI Taxonomy" id="270350"/>
    <lineage>
        <taxon>Bacteria</taxon>
        <taxon>Pseudomonadati</taxon>
        <taxon>Pseudomonadota</taxon>
        <taxon>Alphaproteobacteria</taxon>
        <taxon>Hyphomicrobiales</taxon>
        <taxon>Methylobacteriaceae</taxon>
        <taxon>Methylobacterium</taxon>
    </lineage>
</organism>
<dbReference type="PANTHER" id="PTHR35008">
    <property type="entry name" value="BLL4482 PROTEIN-RELATED"/>
    <property type="match status" value="1"/>
</dbReference>
<evidence type="ECO:0000256" key="3">
    <source>
        <dbReference type="ARBA" id="ARBA00023004"/>
    </source>
</evidence>
<reference evidence="7" key="2">
    <citation type="submission" date="2021-08" db="EMBL/GenBank/DDBJ databases">
        <authorList>
            <person name="Tani A."/>
            <person name="Ola A."/>
            <person name="Ogura Y."/>
            <person name="Katsura K."/>
            <person name="Hayashi T."/>
        </authorList>
    </citation>
    <scope>NUCLEOTIDE SEQUENCE</scope>
    <source>
        <strain evidence="7">DSM 16372</strain>
    </source>
</reference>
<accession>A0AAV4ZS60</accession>
<dbReference type="PROSITE" id="PS51007">
    <property type="entry name" value="CYTC"/>
    <property type="match status" value="1"/>
</dbReference>
<dbReference type="NCBIfam" id="TIGR04494">
    <property type="entry name" value="c550_PedF"/>
    <property type="match status" value="1"/>
</dbReference>
<feature type="chain" id="PRO_5043898912" description="Cytochrome c domain-containing protein" evidence="5">
    <location>
        <begin position="28"/>
        <end position="143"/>
    </location>
</feature>
<evidence type="ECO:0000313" key="7">
    <source>
        <dbReference type="EMBL" id="GJD91414.1"/>
    </source>
</evidence>
<dbReference type="EMBL" id="BPQO01000027">
    <property type="protein sequence ID" value="GJD91414.1"/>
    <property type="molecule type" value="Genomic_DNA"/>
</dbReference>
<reference evidence="7" key="1">
    <citation type="journal article" date="2016" name="Front. Microbiol.">
        <title>Genome Sequence of the Piezophilic, Mesophilic Sulfate-Reducing Bacterium Desulfovibrio indicus J2T.</title>
        <authorList>
            <person name="Cao J."/>
            <person name="Maignien L."/>
            <person name="Shao Z."/>
            <person name="Alain K."/>
            <person name="Jebbar M."/>
        </authorList>
    </citation>
    <scope>NUCLEOTIDE SEQUENCE</scope>
    <source>
        <strain evidence="7">DSM 16372</strain>
    </source>
</reference>
<gene>
    <name evidence="7" type="ORF">BHAOGJBA_4962</name>
</gene>
<evidence type="ECO:0000256" key="2">
    <source>
        <dbReference type="ARBA" id="ARBA00022723"/>
    </source>
</evidence>
<dbReference type="AlphaFoldDB" id="A0AAV4ZS60"/>
<keyword evidence="2 4" id="KW-0479">Metal-binding</keyword>